<keyword evidence="4" id="KW-0598">Phosphotransferase system</keyword>
<dbReference type="CDD" id="cd00215">
    <property type="entry name" value="PTS_IIA_lac"/>
    <property type="match status" value="1"/>
</dbReference>
<evidence type="ECO:0000256" key="3">
    <source>
        <dbReference type="ARBA" id="ARBA00022679"/>
    </source>
</evidence>
<evidence type="ECO:0000256" key="1">
    <source>
        <dbReference type="ARBA" id="ARBA00022448"/>
    </source>
</evidence>
<evidence type="ECO:0000313" key="6">
    <source>
        <dbReference type="EMBL" id="WEG35179.1"/>
    </source>
</evidence>
<feature type="modified residue" description="Phosphohistidine; by HPr" evidence="5">
    <location>
        <position position="76"/>
    </location>
</feature>
<sequence>MEDMEMICCQIIAQAGTAKSSFIEGMRAAREGDFTRAEKLLSEGNAAFAKAHDAHRQLLVKEANGEKIEFSLLLLHAEDQLNSADIFKTVAEENVEMLRVLLRK</sequence>
<dbReference type="RefSeq" id="WP_315571225.1">
    <property type="nucleotide sequence ID" value="NZ_CP118868.1"/>
</dbReference>
<evidence type="ECO:0000313" key="7">
    <source>
        <dbReference type="Proteomes" id="UP001220478"/>
    </source>
</evidence>
<gene>
    <name evidence="6" type="ORF">PYS61_04395</name>
</gene>
<dbReference type="EMBL" id="CP118868">
    <property type="protein sequence ID" value="WEG35179.1"/>
    <property type="molecule type" value="Genomic_DNA"/>
</dbReference>
<protein>
    <submittedName>
        <fullName evidence="6">PTS lactose/cellobiose transporter subunit IIA</fullName>
    </submittedName>
</protein>
<evidence type="ECO:0000256" key="4">
    <source>
        <dbReference type="ARBA" id="ARBA00022683"/>
    </source>
</evidence>
<dbReference type="Pfam" id="PF02255">
    <property type="entry name" value="PTS_IIA"/>
    <property type="match status" value="1"/>
</dbReference>
<dbReference type="Gene3D" id="1.20.58.80">
    <property type="entry name" value="Phosphotransferase system, lactose/cellobiose-type IIA subunit"/>
    <property type="match status" value="1"/>
</dbReference>
<keyword evidence="1" id="KW-0813">Transport</keyword>
<dbReference type="PIRSF" id="PIRSF000699">
    <property type="entry name" value="PTS_IILac_III"/>
    <property type="match status" value="1"/>
</dbReference>
<dbReference type="InterPro" id="IPR003188">
    <property type="entry name" value="PTS_IIA_lac/cel"/>
</dbReference>
<dbReference type="PROSITE" id="PS51095">
    <property type="entry name" value="PTS_EIIA_TYPE_3"/>
    <property type="match status" value="1"/>
</dbReference>
<evidence type="ECO:0000256" key="5">
    <source>
        <dbReference type="PROSITE-ProRule" id="PRU00418"/>
    </source>
</evidence>
<accession>A0ABY8C5G7</accession>
<proteinExistence type="predicted"/>
<organism evidence="6 7">
    <name type="scientific">Amygdalobacter indicium</name>
    <dbReference type="NCBI Taxonomy" id="3029272"/>
    <lineage>
        <taxon>Bacteria</taxon>
        <taxon>Bacillati</taxon>
        <taxon>Bacillota</taxon>
        <taxon>Clostridia</taxon>
        <taxon>Eubacteriales</taxon>
        <taxon>Oscillospiraceae</taxon>
        <taxon>Amygdalobacter</taxon>
    </lineage>
</organism>
<keyword evidence="2" id="KW-0762">Sugar transport</keyword>
<evidence type="ECO:0000256" key="2">
    <source>
        <dbReference type="ARBA" id="ARBA00022597"/>
    </source>
</evidence>
<dbReference type="PANTHER" id="PTHR34382">
    <property type="entry name" value="PTS SYSTEM N,N'-DIACETYLCHITOBIOSE-SPECIFIC EIIA COMPONENT"/>
    <property type="match status" value="1"/>
</dbReference>
<dbReference type="SUPFAM" id="SSF46973">
    <property type="entry name" value="Enzyme IIa from lactose specific PTS, IIa-lac"/>
    <property type="match status" value="1"/>
</dbReference>
<reference evidence="6 7" key="1">
    <citation type="submission" date="2023-02" db="EMBL/GenBank/DDBJ databases">
        <title>Novel Oscillospiraceae bacterial genomes.</title>
        <authorList>
            <person name="Srinivasan S."/>
            <person name="Austin M.N."/>
            <person name="Fiedler T.L."/>
            <person name="Strenk S.M."/>
            <person name="Agnew K.J."/>
            <person name="Nagana Gowda G.A."/>
            <person name="Raftery D."/>
            <person name="Beamer M.A."/>
            <person name="Achilles S.L."/>
            <person name="Wiesenfeld H.C."/>
            <person name="Fredricks D.N."/>
            <person name="Hillier S.L."/>
        </authorList>
    </citation>
    <scope>NUCLEOTIDE SEQUENCE [LARGE SCALE GENOMIC DNA]</scope>
    <source>
        <strain evidence="6 7">CHIC02 1186E3-8</strain>
    </source>
</reference>
<dbReference type="InterPro" id="IPR036542">
    <property type="entry name" value="PTS_IIA_lac/cel_sf"/>
</dbReference>
<keyword evidence="7" id="KW-1185">Reference proteome</keyword>
<dbReference type="Proteomes" id="UP001220478">
    <property type="component" value="Chromosome"/>
</dbReference>
<dbReference type="PANTHER" id="PTHR34382:SF7">
    <property type="entry name" value="PTS SYSTEM N,N'-DIACETYLCHITOBIOSE-SPECIFIC EIIA COMPONENT"/>
    <property type="match status" value="1"/>
</dbReference>
<keyword evidence="3" id="KW-0808">Transferase</keyword>
<name>A0ABY8C5G7_9FIRM</name>